<keyword evidence="3" id="KW-0802">TPR repeat</keyword>
<evidence type="ECO:0000256" key="2">
    <source>
        <dbReference type="ARBA" id="ARBA00034247"/>
    </source>
</evidence>
<dbReference type="NCBIfam" id="TIGR00254">
    <property type="entry name" value="GGDEF"/>
    <property type="match status" value="1"/>
</dbReference>
<keyword evidence="4" id="KW-0812">Transmembrane</keyword>
<gene>
    <name evidence="7" type="ORF">LE190_17660</name>
</gene>
<dbReference type="PANTHER" id="PTHR45138:SF9">
    <property type="entry name" value="DIGUANYLATE CYCLASE DGCM-RELATED"/>
    <property type="match status" value="1"/>
</dbReference>
<evidence type="ECO:0000256" key="1">
    <source>
        <dbReference type="ARBA" id="ARBA00012528"/>
    </source>
</evidence>
<proteinExistence type="predicted"/>
<comment type="caution">
    <text evidence="7">The sequence shown here is derived from an EMBL/GenBank/DDBJ whole genome shotgun (WGS) entry which is preliminary data.</text>
</comment>
<dbReference type="InterPro" id="IPR029787">
    <property type="entry name" value="Nucleotide_cyclase"/>
</dbReference>
<keyword evidence="5" id="KW-0732">Signal</keyword>
<protein>
    <recommendedName>
        <fullName evidence="1">diguanylate cyclase</fullName>
        <ecNumber evidence="1">2.7.7.65</ecNumber>
    </recommendedName>
</protein>
<accession>A0ABS7YF91</accession>
<dbReference type="CDD" id="cd01949">
    <property type="entry name" value="GGDEF"/>
    <property type="match status" value="1"/>
</dbReference>
<dbReference type="Gene3D" id="3.30.70.270">
    <property type="match status" value="1"/>
</dbReference>
<name>A0ABS7YF91_9BURK</name>
<sequence>MTSTLLSRQARRRRRSPLPAMLLALVCAGMAPCAAGAGDAVLGADLRLRELTRLAERSNPQARALLLQEAPRFTGSAPYAVQLQFLRLLRRIHSDAGQLGEAYAVDERLIKLASGARDPLHVALASLGRVHKRLNDNDPAAAMALLESLNGQYRELGNPEFEANAEVAYGAIYNTTGQHDRALGHYLRALELVQRNAALWSPREADVRLALARLYVNSDNPAKALETTRAYREARAGQDAIPPRVEALMHFMDGRAYVSLNQLAQAHAAFNRALALARRHELRWIEANVLGNVSDAWLRAQRFVEAERAARAALAPSEEVKDQSIIQMVNANLGFALFGQGRMAEGTVYIDRTTEELRKAGAMLAVSNILAEKSEALERAGLHRQALQTVREREKIQETLSVERRNKAFAALQEQFNAKQRGAQIERLRQENAVKDAELRNRNLRAALASLGALLALVLCGFVYMLYRKSQATGRRLAELNAELAHRSAHDPLTGLFNRRSFVERMREQPAAGAAGVAADCFTLLDIDHFKRINDRYGHAAGDTVLVEVGRRLNEVVRGSDMVLRWGGEEFLVYSQGVSEAQRPLLVQRILNAIAAAPVVLEDGTALAVSATAGAVSLPFGAGPAFGWEQAIALADRALYKGKEAGRNRGFIVEGLEGPQADPSCGATGERELRLHLVLPDMHWQPAQ</sequence>
<dbReference type="SMART" id="SM00267">
    <property type="entry name" value="GGDEF"/>
    <property type="match status" value="1"/>
</dbReference>
<evidence type="ECO:0000256" key="4">
    <source>
        <dbReference type="SAM" id="Phobius"/>
    </source>
</evidence>
<dbReference type="PROSITE" id="PS50887">
    <property type="entry name" value="GGDEF"/>
    <property type="match status" value="1"/>
</dbReference>
<dbReference type="SUPFAM" id="SSF55073">
    <property type="entry name" value="Nucleotide cyclase"/>
    <property type="match status" value="1"/>
</dbReference>
<dbReference type="PROSITE" id="PS50005">
    <property type="entry name" value="TPR"/>
    <property type="match status" value="2"/>
</dbReference>
<dbReference type="InterPro" id="IPR000160">
    <property type="entry name" value="GGDEF_dom"/>
</dbReference>
<dbReference type="EMBL" id="JAHYBX010000008">
    <property type="protein sequence ID" value="MCA1857742.1"/>
    <property type="molecule type" value="Genomic_DNA"/>
</dbReference>
<dbReference type="SUPFAM" id="SSF48452">
    <property type="entry name" value="TPR-like"/>
    <property type="match status" value="2"/>
</dbReference>
<feature type="chain" id="PRO_5047054826" description="diguanylate cyclase" evidence="5">
    <location>
        <begin position="38"/>
        <end position="688"/>
    </location>
</feature>
<evidence type="ECO:0000313" key="7">
    <source>
        <dbReference type="EMBL" id="MCA1857742.1"/>
    </source>
</evidence>
<feature type="domain" description="GGDEF" evidence="6">
    <location>
        <begin position="518"/>
        <end position="655"/>
    </location>
</feature>
<dbReference type="InterPro" id="IPR019734">
    <property type="entry name" value="TPR_rpt"/>
</dbReference>
<organism evidence="7 8">
    <name type="scientific">Massilia hydrophila</name>
    <dbReference type="NCBI Taxonomy" id="3044279"/>
    <lineage>
        <taxon>Bacteria</taxon>
        <taxon>Pseudomonadati</taxon>
        <taxon>Pseudomonadota</taxon>
        <taxon>Betaproteobacteria</taxon>
        <taxon>Burkholderiales</taxon>
        <taxon>Oxalobacteraceae</taxon>
        <taxon>Telluria group</taxon>
        <taxon>Massilia</taxon>
    </lineage>
</organism>
<feature type="repeat" description="TPR" evidence="3">
    <location>
        <begin position="247"/>
        <end position="280"/>
    </location>
</feature>
<dbReference type="EC" id="2.7.7.65" evidence="1"/>
<reference evidence="7 8" key="1">
    <citation type="submission" date="2021-07" db="EMBL/GenBank/DDBJ databases">
        <title>Characterization of Violacein-producing bacteria and related species.</title>
        <authorList>
            <person name="Wilson H.S."/>
            <person name="De Leon M.E."/>
        </authorList>
    </citation>
    <scope>NUCLEOTIDE SEQUENCE [LARGE SCALE GENOMIC DNA]</scope>
    <source>
        <strain evidence="7 8">HSC-2F05</strain>
    </source>
</reference>
<evidence type="ECO:0000313" key="8">
    <source>
        <dbReference type="Proteomes" id="UP001198602"/>
    </source>
</evidence>
<evidence type="ECO:0000259" key="6">
    <source>
        <dbReference type="PROSITE" id="PS50887"/>
    </source>
</evidence>
<dbReference type="InterPro" id="IPR043128">
    <property type="entry name" value="Rev_trsase/Diguanyl_cyclase"/>
</dbReference>
<dbReference type="Proteomes" id="UP001198602">
    <property type="component" value="Unassembled WGS sequence"/>
</dbReference>
<dbReference type="InterPro" id="IPR050469">
    <property type="entry name" value="Diguanylate_Cyclase"/>
</dbReference>
<feature type="signal peptide" evidence="5">
    <location>
        <begin position="1"/>
        <end position="37"/>
    </location>
</feature>
<comment type="catalytic activity">
    <reaction evidence="2">
        <text>2 GTP = 3',3'-c-di-GMP + 2 diphosphate</text>
        <dbReference type="Rhea" id="RHEA:24898"/>
        <dbReference type="ChEBI" id="CHEBI:33019"/>
        <dbReference type="ChEBI" id="CHEBI:37565"/>
        <dbReference type="ChEBI" id="CHEBI:58805"/>
        <dbReference type="EC" id="2.7.7.65"/>
    </reaction>
</comment>
<dbReference type="Pfam" id="PF00990">
    <property type="entry name" value="GGDEF"/>
    <property type="match status" value="1"/>
</dbReference>
<feature type="repeat" description="TPR" evidence="3">
    <location>
        <begin position="163"/>
        <end position="196"/>
    </location>
</feature>
<dbReference type="PANTHER" id="PTHR45138">
    <property type="entry name" value="REGULATORY COMPONENTS OF SENSORY TRANSDUCTION SYSTEM"/>
    <property type="match status" value="1"/>
</dbReference>
<dbReference type="RefSeq" id="WP_225239929.1">
    <property type="nucleotide sequence ID" value="NZ_JAHYBX010000008.1"/>
</dbReference>
<dbReference type="Gene3D" id="1.25.40.10">
    <property type="entry name" value="Tetratricopeptide repeat domain"/>
    <property type="match status" value="2"/>
</dbReference>
<dbReference type="InterPro" id="IPR011990">
    <property type="entry name" value="TPR-like_helical_dom_sf"/>
</dbReference>
<keyword evidence="8" id="KW-1185">Reference proteome</keyword>
<evidence type="ECO:0000256" key="3">
    <source>
        <dbReference type="PROSITE-ProRule" id="PRU00339"/>
    </source>
</evidence>
<keyword evidence="4" id="KW-1133">Transmembrane helix</keyword>
<dbReference type="SMART" id="SM00028">
    <property type="entry name" value="TPR"/>
    <property type="match status" value="2"/>
</dbReference>
<evidence type="ECO:0000256" key="5">
    <source>
        <dbReference type="SAM" id="SignalP"/>
    </source>
</evidence>
<feature type="transmembrane region" description="Helical" evidence="4">
    <location>
        <begin position="446"/>
        <end position="467"/>
    </location>
</feature>
<keyword evidence="4" id="KW-0472">Membrane</keyword>